<dbReference type="Pfam" id="PF03883">
    <property type="entry name" value="H2O2_YaaD"/>
    <property type="match status" value="1"/>
</dbReference>
<dbReference type="PANTHER" id="PTHR30283:SF4">
    <property type="entry name" value="PEROXIDE STRESS RESISTANCE PROTEIN YAAA"/>
    <property type="match status" value="1"/>
</dbReference>
<dbReference type="RefSeq" id="WP_189692756.1">
    <property type="nucleotide sequence ID" value="NZ_BNCM01000003.1"/>
</dbReference>
<dbReference type="Proteomes" id="UP000639051">
    <property type="component" value="Unassembled WGS sequence"/>
</dbReference>
<sequence>MLILLPPSEGKTPAAAGPAVDLASLSFPELEVARKEVMAHLAEASGRRDALELLGVGASLAHDVDRNRRLHAEPAAPAHAVYSGVLYEALGYETLTPAQRRRALEWIVVVSALWGAVGFGDPVPAYRLSMSTSLPGVGRMAAYWKPRLAEALAPRSAEGLVVDCRSSTYAAAYAPPAATTVTVDVFRERDGRRSVVSHFAKHHRGDFVRHLLTRRGKAPATPEALLAVAREHWEAELREGTARRPHSLALILRD</sequence>
<evidence type="ECO:0000313" key="2">
    <source>
        <dbReference type="Proteomes" id="UP000639051"/>
    </source>
</evidence>
<name>A0ABS1K4Q3_9MICC</name>
<reference evidence="1 2" key="1">
    <citation type="submission" date="2021-01" db="EMBL/GenBank/DDBJ databases">
        <title>Genome public.</title>
        <authorList>
            <person name="Liu C."/>
            <person name="Sun Q."/>
        </authorList>
    </citation>
    <scope>NUCLEOTIDE SEQUENCE [LARGE SCALE GENOMIC DNA]</scope>
    <source>
        <strain evidence="1 2">JC656</strain>
    </source>
</reference>
<gene>
    <name evidence="1" type="ORF">JJE72_12695</name>
</gene>
<keyword evidence="2" id="KW-1185">Reference proteome</keyword>
<dbReference type="PANTHER" id="PTHR30283">
    <property type="entry name" value="PEROXIDE STRESS RESPONSE PROTEIN YAAA"/>
    <property type="match status" value="1"/>
</dbReference>
<organism evidence="1 2">
    <name type="scientific">Sinomonas cellulolyticus</name>
    <dbReference type="NCBI Taxonomy" id="2801916"/>
    <lineage>
        <taxon>Bacteria</taxon>
        <taxon>Bacillati</taxon>
        <taxon>Actinomycetota</taxon>
        <taxon>Actinomycetes</taxon>
        <taxon>Micrococcales</taxon>
        <taxon>Micrococcaceae</taxon>
        <taxon>Sinomonas</taxon>
    </lineage>
</organism>
<evidence type="ECO:0000313" key="1">
    <source>
        <dbReference type="EMBL" id="MBL0706352.1"/>
    </source>
</evidence>
<dbReference type="EMBL" id="JAERRC010000030">
    <property type="protein sequence ID" value="MBL0706352.1"/>
    <property type="molecule type" value="Genomic_DNA"/>
</dbReference>
<comment type="caution">
    <text evidence="1">The sequence shown here is derived from an EMBL/GenBank/DDBJ whole genome shotgun (WGS) entry which is preliminary data.</text>
</comment>
<dbReference type="InterPro" id="IPR005583">
    <property type="entry name" value="YaaA"/>
</dbReference>
<proteinExistence type="predicted"/>
<accession>A0ABS1K4Q3</accession>
<protein>
    <submittedName>
        <fullName evidence="1">Peroxide stress protein YaaA</fullName>
    </submittedName>
</protein>